<organism evidence="2 3">
    <name type="scientific">Cladobotryum mycophilum</name>
    <dbReference type="NCBI Taxonomy" id="491253"/>
    <lineage>
        <taxon>Eukaryota</taxon>
        <taxon>Fungi</taxon>
        <taxon>Dikarya</taxon>
        <taxon>Ascomycota</taxon>
        <taxon>Pezizomycotina</taxon>
        <taxon>Sordariomycetes</taxon>
        <taxon>Hypocreomycetidae</taxon>
        <taxon>Hypocreales</taxon>
        <taxon>Hypocreaceae</taxon>
        <taxon>Cladobotryum</taxon>
    </lineage>
</organism>
<evidence type="ECO:0000313" key="2">
    <source>
        <dbReference type="EMBL" id="KAK5996701.1"/>
    </source>
</evidence>
<dbReference type="Pfam" id="PF11807">
    <property type="entry name" value="UstYa"/>
    <property type="match status" value="1"/>
</dbReference>
<accession>A0ABR0SX03</accession>
<sequence>MFKIIYVSCAVAASLCFLWLAYTGPPPPLARHVYLPELEQRPMFLLRNASYRPFEEESAAKLWNEILPANGGAVLATNITSGFHLWAVPAMFHQLRCLREIRTKFIELSLPGADSRRFMSYRGLAHLIKTSRTALITFDSILCHADTTLHPVAQLTPEQKIIDGNALWHMCRDHSVLYRWADMSGPAHKDYLIREHPIAAPKKPQ</sequence>
<reference evidence="2 3" key="1">
    <citation type="submission" date="2024-01" db="EMBL/GenBank/DDBJ databases">
        <title>Complete genome of Cladobotryum mycophilum ATHUM6906.</title>
        <authorList>
            <person name="Christinaki A.C."/>
            <person name="Myridakis A.I."/>
            <person name="Kouvelis V.N."/>
        </authorList>
    </citation>
    <scope>NUCLEOTIDE SEQUENCE [LARGE SCALE GENOMIC DNA]</scope>
    <source>
        <strain evidence="2 3">ATHUM6906</strain>
    </source>
</reference>
<evidence type="ECO:0000256" key="1">
    <source>
        <dbReference type="ARBA" id="ARBA00035112"/>
    </source>
</evidence>
<comment type="similarity">
    <text evidence="1">Belongs to the ustYa family.</text>
</comment>
<dbReference type="Proteomes" id="UP001338125">
    <property type="component" value="Unassembled WGS sequence"/>
</dbReference>
<dbReference type="EMBL" id="JAVFKD010000002">
    <property type="protein sequence ID" value="KAK5996701.1"/>
    <property type="molecule type" value="Genomic_DNA"/>
</dbReference>
<protein>
    <submittedName>
        <fullName evidence="2">Uncharacterized protein</fullName>
    </submittedName>
</protein>
<name>A0ABR0SX03_9HYPO</name>
<keyword evidence="3" id="KW-1185">Reference proteome</keyword>
<proteinExistence type="inferred from homology"/>
<gene>
    <name evidence="2" type="ORF">PT974_02041</name>
</gene>
<dbReference type="InterPro" id="IPR021765">
    <property type="entry name" value="UstYa-like"/>
</dbReference>
<comment type="caution">
    <text evidence="2">The sequence shown here is derived from an EMBL/GenBank/DDBJ whole genome shotgun (WGS) entry which is preliminary data.</text>
</comment>
<evidence type="ECO:0000313" key="3">
    <source>
        <dbReference type="Proteomes" id="UP001338125"/>
    </source>
</evidence>